<dbReference type="GO" id="GO:0005737">
    <property type="term" value="C:cytoplasm"/>
    <property type="evidence" value="ECO:0007669"/>
    <property type="project" value="TreeGrafter"/>
</dbReference>
<dbReference type="InterPro" id="IPR027417">
    <property type="entry name" value="P-loop_NTPase"/>
</dbReference>
<proteinExistence type="predicted"/>
<evidence type="ECO:0000313" key="5">
    <source>
        <dbReference type="Proteomes" id="UP001431776"/>
    </source>
</evidence>
<dbReference type="RefSeq" id="WP_349247020.1">
    <property type="nucleotide sequence ID" value="NZ_JASCXX010000042.1"/>
</dbReference>
<dbReference type="EMBL" id="JASCXX010000042">
    <property type="protein sequence ID" value="MDI6451610.1"/>
    <property type="molecule type" value="Genomic_DNA"/>
</dbReference>
<reference evidence="4" key="1">
    <citation type="submission" date="2023-05" db="EMBL/GenBank/DDBJ databases">
        <title>Anaerotaeda fermentans gen. nov., sp. nov., a novel anaerobic planctomycete of the new family within the order Sedimentisphaerales isolated from Taman Peninsula, Russia.</title>
        <authorList>
            <person name="Khomyakova M.A."/>
            <person name="Merkel A.Y."/>
            <person name="Slobodkin A.I."/>
        </authorList>
    </citation>
    <scope>NUCLEOTIDE SEQUENCE</scope>
    <source>
        <strain evidence="4">M17dextr</strain>
    </source>
</reference>
<keyword evidence="1" id="KW-0547">Nucleotide-binding</keyword>
<organism evidence="4 5">
    <name type="scientific">Anaerobaca lacustris</name>
    <dbReference type="NCBI Taxonomy" id="3044600"/>
    <lineage>
        <taxon>Bacteria</taxon>
        <taxon>Pseudomonadati</taxon>
        <taxon>Planctomycetota</taxon>
        <taxon>Phycisphaerae</taxon>
        <taxon>Sedimentisphaerales</taxon>
        <taxon>Anaerobacaceae</taxon>
        <taxon>Anaerobaca</taxon>
    </lineage>
</organism>
<name>A0AAW6U434_9BACT</name>
<evidence type="ECO:0000256" key="2">
    <source>
        <dbReference type="ARBA" id="ARBA00022840"/>
    </source>
</evidence>
<dbReference type="PANTHER" id="PTHR16305">
    <property type="entry name" value="TESTICULAR SOLUBLE ADENYLYL CYCLASE"/>
    <property type="match status" value="1"/>
</dbReference>
<keyword evidence="5" id="KW-1185">Reference proteome</keyword>
<dbReference type="AlphaFoldDB" id="A0AAW6U434"/>
<evidence type="ECO:0000313" key="4">
    <source>
        <dbReference type="EMBL" id="MDI6451610.1"/>
    </source>
</evidence>
<dbReference type="SUPFAM" id="SSF55073">
    <property type="entry name" value="Nucleotide cyclase"/>
    <property type="match status" value="1"/>
</dbReference>
<dbReference type="GO" id="GO:0004016">
    <property type="term" value="F:adenylate cyclase activity"/>
    <property type="evidence" value="ECO:0007669"/>
    <property type="project" value="TreeGrafter"/>
</dbReference>
<keyword evidence="2" id="KW-0067">ATP-binding</keyword>
<comment type="caution">
    <text evidence="4">The sequence shown here is derived from an EMBL/GenBank/DDBJ whole genome shotgun (WGS) entry which is preliminary data.</text>
</comment>
<evidence type="ECO:0000259" key="3">
    <source>
        <dbReference type="Pfam" id="PF13191"/>
    </source>
</evidence>
<feature type="domain" description="Orc1-like AAA ATPase" evidence="3">
    <location>
        <begin position="407"/>
        <end position="598"/>
    </location>
</feature>
<dbReference type="Pfam" id="PF13191">
    <property type="entry name" value="AAA_16"/>
    <property type="match status" value="1"/>
</dbReference>
<dbReference type="InterPro" id="IPR041664">
    <property type="entry name" value="AAA_16"/>
</dbReference>
<sequence length="1268" mass="143575">MPNEAHAGDAVVGAAVCSNLLALIKETVSSDGKFVPLVCLLEAFVAYALDGEPCCLTLLQYREYCHQEGLDRSASYTENTLRKNASHLSTWLLEPACAYLDYASRVAVSFDGSTSECLRARLKWAPFRSLFTQSIKRRDTSKPIDKACLKQAYVYLSSDQSSKGGRQPQVTTAVEELRRAAGSSQIVPVRDERSVMETGRRQSSSKYSPVGIEHWEYTRLLCVFEPSPGIRDDALVEMLKRRHEIFAMIVKRWSGHVDPCTDGRMHATFGYPIGIEQHSLAALRAGMELQDRFGLLGAKERQGAFRVPFYIGIYTGRMSINTRAVETNTVIVMSKEARKTFEVMEQLNCPSEVFVNELACRRTATHFDFASVQSATELPSAIPIYRVRSHRFGDRMRKLPGRSDIALIGRSAELNTLKRLWPKVMRHESIVVWIRGHIGIGKSRLIEEFLSLLRTANDLHILRCPCWPFHRTVAFHPITEMIRNYLRLDSTAQQDVVEQRVRCLTQRWRIDDERAVGTLTTVLCDESYRLQGRDWASDEVRDKTEPWSSVRKELPDIFYRGLCWLQGDKPVVMAIEDLQWADESTRDLLYDLVHRLSAKDQERRILLLCSTRDPLRDWSYPASGIEVYLDLRPLGSDDAQALAYAAAESVGEIIGSRRLKKIVDESGGIPQAIVEQACGDSGEESIFKKMMVLSQSESASARHAVNGEFIVQIASIAGLIFRRRELQRAVSRALGGGDEVDGWFNKEFDRLLESQVFHPKPPRQAKIYGFWSESFRASVYSSMSDQDKQRQHIAFAEMIEDEFSDIGYNAPEELARHYSKACDLGTKPVNPAHLEKAVYWWHRASHVASDRLAVKEASLALACAQWYARKAYNSDGHRDSELHLLLDLITASEIRYGPADRRVRRQCKRAHELAKNNSERSLVFQAKWRGWFFTYVSGDFRRSLGIATDLLNGLADETETALWLEAHHALWDTLFHIGELNTVQSHHLAGAFLASDLSAEEHRQGFAGHAANTCNLVRSALTYWLRGDFGLSNILIEKGMKVASALEHTQSRVHAHCYTAIHAILCRKPNRIVEHANIALTVAEDRSLRPLMAFAGILRAVGQVQQELPNTRELLSLREHLAERTYLGIRLFETLFLASLAEGYLKTGDCENGMRVIADALKVSEDTGELVFRSELHRIRGELLADSTKNRQEAKAEFQQATEWADHTGARLLKIRALASFNMFLRSYRAGKKERLVAEERLRTALQQLSRGVECQDLIEARKILEDN</sequence>
<dbReference type="Gene3D" id="3.30.70.1230">
    <property type="entry name" value="Nucleotide cyclase"/>
    <property type="match status" value="1"/>
</dbReference>
<evidence type="ECO:0000256" key="1">
    <source>
        <dbReference type="ARBA" id="ARBA00022741"/>
    </source>
</evidence>
<dbReference type="GO" id="GO:0005524">
    <property type="term" value="F:ATP binding"/>
    <property type="evidence" value="ECO:0007669"/>
    <property type="project" value="UniProtKB-KW"/>
</dbReference>
<dbReference type="InterPro" id="IPR029787">
    <property type="entry name" value="Nucleotide_cyclase"/>
</dbReference>
<protein>
    <submittedName>
        <fullName evidence="4">AAA family ATPase</fullName>
    </submittedName>
</protein>
<dbReference type="Proteomes" id="UP001431776">
    <property type="component" value="Unassembled WGS sequence"/>
</dbReference>
<gene>
    <name evidence="4" type="ORF">QJ522_21285</name>
</gene>
<accession>A0AAW6U434</accession>
<dbReference type="SUPFAM" id="SSF52540">
    <property type="entry name" value="P-loop containing nucleoside triphosphate hydrolases"/>
    <property type="match status" value="1"/>
</dbReference>
<dbReference type="PANTHER" id="PTHR16305:SF28">
    <property type="entry name" value="GUANYLATE CYCLASE DOMAIN-CONTAINING PROTEIN"/>
    <property type="match status" value="1"/>
</dbReference>